<dbReference type="InterPro" id="IPR013325">
    <property type="entry name" value="RNA_pol_sigma_r2"/>
</dbReference>
<dbReference type="OrthoDB" id="9809557at2"/>
<evidence type="ECO:0000256" key="5">
    <source>
        <dbReference type="RuleBase" id="RU362124"/>
    </source>
</evidence>
<dbReference type="SUPFAM" id="SSF88659">
    <property type="entry name" value="Sigma3 and sigma4 domains of RNA polymerase sigma factors"/>
    <property type="match status" value="2"/>
</dbReference>
<keyword evidence="3 5" id="KW-0238">DNA-binding</keyword>
<evidence type="ECO:0000256" key="4">
    <source>
        <dbReference type="ARBA" id="ARBA00023163"/>
    </source>
</evidence>
<dbReference type="InterPro" id="IPR036388">
    <property type="entry name" value="WH-like_DNA-bd_sf"/>
</dbReference>
<proteinExistence type="inferred from homology"/>
<reference evidence="8 9" key="1">
    <citation type="journal article" date="2010" name="Stand. Genomic Sci.">
        <title>Complete genome sequence of Ilyobacter polytropus type strain (CuHbu1).</title>
        <authorList>
            <person name="Sikorski J."/>
            <person name="Chertkov O."/>
            <person name="Lapidus A."/>
            <person name="Nolan M."/>
            <person name="Lucas S."/>
            <person name="Del Rio T.G."/>
            <person name="Tice H."/>
            <person name="Cheng J.F."/>
            <person name="Tapia R."/>
            <person name="Han C."/>
            <person name="Goodwin L."/>
            <person name="Pitluck S."/>
            <person name="Liolios K."/>
            <person name="Ivanova N."/>
            <person name="Mavromatis K."/>
            <person name="Mikhailova N."/>
            <person name="Pati A."/>
            <person name="Chen A."/>
            <person name="Palaniappan K."/>
            <person name="Land M."/>
            <person name="Hauser L."/>
            <person name="Chang Y.J."/>
            <person name="Jeffries C.D."/>
            <person name="Brambilla E."/>
            <person name="Yasawong M."/>
            <person name="Rohde M."/>
            <person name="Pukall R."/>
            <person name="Spring S."/>
            <person name="Goker M."/>
            <person name="Woyke T."/>
            <person name="Bristow J."/>
            <person name="Eisen J.A."/>
            <person name="Markowitz V."/>
            <person name="Hugenholtz P."/>
            <person name="Kyrpides N.C."/>
            <person name="Klenk H.P."/>
        </authorList>
    </citation>
    <scope>NUCLEOTIDE SEQUENCE [LARGE SCALE GENOMIC DNA]</scope>
    <source>
        <strain evidence="9">ATCC 51220 / DSM 2926 / LMG 16218 / CuHBu1</strain>
    </source>
</reference>
<dbReference type="Pfam" id="PF04542">
    <property type="entry name" value="Sigma70_r2"/>
    <property type="match status" value="1"/>
</dbReference>
<dbReference type="eggNOG" id="COG0568">
    <property type="taxonomic scope" value="Bacteria"/>
</dbReference>
<keyword evidence="1 5" id="KW-0805">Transcription regulation</keyword>
<dbReference type="PRINTS" id="PR00046">
    <property type="entry name" value="SIGMA70FCT"/>
</dbReference>
<keyword evidence="9" id="KW-1185">Reference proteome</keyword>
<dbReference type="PANTHER" id="PTHR30603:SF47">
    <property type="entry name" value="RNA POLYMERASE SIGMA FACTOR SIGD, CHLOROPLASTIC"/>
    <property type="match status" value="1"/>
</dbReference>
<evidence type="ECO:0000259" key="7">
    <source>
        <dbReference type="PROSITE" id="PS00716"/>
    </source>
</evidence>
<dbReference type="PANTHER" id="PTHR30603">
    <property type="entry name" value="RNA POLYMERASE SIGMA FACTOR RPO"/>
    <property type="match status" value="1"/>
</dbReference>
<dbReference type="HOGENOM" id="CLU_014793_3_5_0"/>
<dbReference type="InterPro" id="IPR007627">
    <property type="entry name" value="RNA_pol_sigma70_r2"/>
</dbReference>
<dbReference type="KEGG" id="ipo:Ilyop_0459"/>
<comment type="function">
    <text evidence="5">Sigma factors are initiation factors that promote the attachment of RNA polymerase to specific initiation sites and are then released.</text>
</comment>
<dbReference type="GO" id="GO:0006352">
    <property type="term" value="P:DNA-templated transcription initiation"/>
    <property type="evidence" value="ECO:0007669"/>
    <property type="project" value="InterPro"/>
</dbReference>
<dbReference type="PROSITE" id="PS00715">
    <property type="entry name" value="SIGMA70_1"/>
    <property type="match status" value="1"/>
</dbReference>
<dbReference type="Proteomes" id="UP000006875">
    <property type="component" value="Chromosome"/>
</dbReference>
<dbReference type="Gene3D" id="1.10.601.10">
    <property type="entry name" value="RNA Polymerase Primary Sigma Factor"/>
    <property type="match status" value="1"/>
</dbReference>
<evidence type="ECO:0000256" key="1">
    <source>
        <dbReference type="ARBA" id="ARBA00023015"/>
    </source>
</evidence>
<evidence type="ECO:0000313" key="8">
    <source>
        <dbReference type="EMBL" id="ADO82247.1"/>
    </source>
</evidence>
<dbReference type="Pfam" id="PF00140">
    <property type="entry name" value="Sigma70_r1_2"/>
    <property type="match status" value="1"/>
</dbReference>
<evidence type="ECO:0000259" key="6">
    <source>
        <dbReference type="PROSITE" id="PS00715"/>
    </source>
</evidence>
<feature type="domain" description="RNA polymerase sigma-70" evidence="7">
    <location>
        <begin position="229"/>
        <end position="255"/>
    </location>
</feature>
<dbReference type="GO" id="GO:0003677">
    <property type="term" value="F:DNA binding"/>
    <property type="evidence" value="ECO:0007669"/>
    <property type="project" value="UniProtKB-KW"/>
</dbReference>
<comment type="similarity">
    <text evidence="5">Belongs to the sigma-70 factor family.</text>
</comment>
<feature type="domain" description="RNA polymerase sigma-70" evidence="6">
    <location>
        <begin position="63"/>
        <end position="76"/>
    </location>
</feature>
<dbReference type="InterPro" id="IPR009042">
    <property type="entry name" value="RNA_pol_sigma70_r1_2"/>
</dbReference>
<dbReference type="InterPro" id="IPR014284">
    <property type="entry name" value="RNA_pol_sigma-70_dom"/>
</dbReference>
<dbReference type="InterPro" id="IPR000943">
    <property type="entry name" value="RNA_pol_sigma70"/>
</dbReference>
<dbReference type="GO" id="GO:0016987">
    <property type="term" value="F:sigma factor activity"/>
    <property type="evidence" value="ECO:0007669"/>
    <property type="project" value="UniProtKB-KW"/>
</dbReference>
<accession>E3HB96</accession>
<dbReference type="Gene3D" id="1.10.10.10">
    <property type="entry name" value="Winged helix-like DNA-binding domain superfamily/Winged helix DNA-binding domain"/>
    <property type="match status" value="2"/>
</dbReference>
<evidence type="ECO:0000256" key="2">
    <source>
        <dbReference type="ARBA" id="ARBA00023082"/>
    </source>
</evidence>
<dbReference type="AlphaFoldDB" id="E3HB96"/>
<dbReference type="InterPro" id="IPR013324">
    <property type="entry name" value="RNA_pol_sigma_r3/r4-like"/>
</dbReference>
<gene>
    <name evidence="8" type="ordered locus">Ilyop_0459</name>
</gene>
<dbReference type="EMBL" id="CP002281">
    <property type="protein sequence ID" value="ADO82247.1"/>
    <property type="molecule type" value="Genomic_DNA"/>
</dbReference>
<dbReference type="NCBIfam" id="TIGR02937">
    <property type="entry name" value="sigma70-ECF"/>
    <property type="match status" value="1"/>
</dbReference>
<dbReference type="CDD" id="cd06171">
    <property type="entry name" value="Sigma70_r4"/>
    <property type="match status" value="1"/>
</dbReference>
<dbReference type="InterPro" id="IPR050239">
    <property type="entry name" value="Sigma-70_RNA_pol_init_factors"/>
</dbReference>
<sequence length="263" mass="30565">MNISNYLKEISHYPLLTKEEEIEFALKAQNGDESAHEKLVTSNLRLVVSIAKKYINIGIPVLDLIQEGNIGLIKAVSKFDTTMDKRFSTYATFWIKQSILRYISSNKGVIRYPTYIYDNISKINKFIRDYKNKYGSVPSIEVIATGLEFKKKDVEKYLNIFEQSLNSLEESYGENGDLHSIIPSDDLFEEQIITDSVNEELISNLKILNSKERDVIIHRFGLFNKNVLTLEEIGNHLNLTRERIRQIQLKAIDKLRDKFRYTM</sequence>
<dbReference type="PROSITE" id="PS00716">
    <property type="entry name" value="SIGMA70_2"/>
    <property type="match status" value="1"/>
</dbReference>
<keyword evidence="2 5" id="KW-0731">Sigma factor</keyword>
<dbReference type="SUPFAM" id="SSF88946">
    <property type="entry name" value="Sigma2 domain of RNA polymerase sigma factors"/>
    <property type="match status" value="1"/>
</dbReference>
<organism evidence="8 9">
    <name type="scientific">Ilyobacter polytropus (strain ATCC 51220 / DSM 2926 / LMG 16218 / CuHBu1)</name>
    <dbReference type="NCBI Taxonomy" id="572544"/>
    <lineage>
        <taxon>Bacteria</taxon>
        <taxon>Fusobacteriati</taxon>
        <taxon>Fusobacteriota</taxon>
        <taxon>Fusobacteriia</taxon>
        <taxon>Fusobacteriales</taxon>
        <taxon>Fusobacteriaceae</taxon>
        <taxon>Ilyobacter</taxon>
    </lineage>
</organism>
<dbReference type="Pfam" id="PF04545">
    <property type="entry name" value="Sigma70_r4"/>
    <property type="match status" value="1"/>
</dbReference>
<evidence type="ECO:0000256" key="3">
    <source>
        <dbReference type="ARBA" id="ARBA00023125"/>
    </source>
</evidence>
<protein>
    <recommendedName>
        <fullName evidence="5">RNA polymerase sigma factor</fullName>
    </recommendedName>
</protein>
<dbReference type="PIRSF" id="PIRSF000770">
    <property type="entry name" value="RNA_pol_sigma-SigE/K"/>
    <property type="match status" value="1"/>
</dbReference>
<keyword evidence="4 5" id="KW-0804">Transcription</keyword>
<evidence type="ECO:0000313" key="9">
    <source>
        <dbReference type="Proteomes" id="UP000006875"/>
    </source>
</evidence>
<dbReference type="STRING" id="572544.Ilyop_0459"/>
<dbReference type="RefSeq" id="WP_013386917.1">
    <property type="nucleotide sequence ID" value="NC_014632.1"/>
</dbReference>
<dbReference type="InterPro" id="IPR007630">
    <property type="entry name" value="RNA_pol_sigma70_r4"/>
</dbReference>
<name>E3HB96_ILYPC</name>